<dbReference type="SUPFAM" id="SSF47781">
    <property type="entry name" value="RuvA domain 2-like"/>
    <property type="match status" value="1"/>
</dbReference>
<dbReference type="PANTHER" id="PTHR21180">
    <property type="entry name" value="ENDONUCLEASE/EXONUCLEASE/PHOSPHATASE FAMILY DOMAIN-CONTAINING PROTEIN 1"/>
    <property type="match status" value="1"/>
</dbReference>
<dbReference type="EMBL" id="BAABAH010000014">
    <property type="protein sequence ID" value="GAA3829705.1"/>
    <property type="molecule type" value="Genomic_DNA"/>
</dbReference>
<keyword evidence="5" id="KW-1185">Reference proteome</keyword>
<feature type="region of interest" description="Disordered" evidence="1">
    <location>
        <begin position="21"/>
        <end position="91"/>
    </location>
</feature>
<dbReference type="InterPro" id="IPR003583">
    <property type="entry name" value="Hlx-hairpin-Hlx_DNA-bd_motif"/>
</dbReference>
<comment type="caution">
    <text evidence="4">The sequence shown here is derived from an EMBL/GenBank/DDBJ whole genome shotgun (WGS) entry which is preliminary data.</text>
</comment>
<dbReference type="Pfam" id="PF10531">
    <property type="entry name" value="SLBB"/>
    <property type="match status" value="1"/>
</dbReference>
<sequence>MRSRRSTDAAWSEAAARRLAQLTADLGGAPPAGSDDHTRPREDWWADHTRVAQSPAAAWKEALAPDPDPPEPAGLPQPGRHAARRRRSPAWRPATPALPALGAAQVAVVAVLAAVGLAATAWWVARDHAQPVQAVPVAEASPLVPQPTSTATAASAAASGPAGTGSAGAQVTVDVTGKVRRPGIVVLDAGARVVDAVKAAGGARPGIDLASLNLARLLVDGEQIVVGQPAVAPPAAASGAPGGSAAPSGPTALVNLNLATEAELESLPEVGPVTAQAIIAWRDAHGGFTSVDELLEVDGIGEATLAQVTPYVTV</sequence>
<dbReference type="RefSeq" id="WP_344777636.1">
    <property type="nucleotide sequence ID" value="NZ_BAABAH010000014.1"/>
</dbReference>
<evidence type="ECO:0000259" key="3">
    <source>
        <dbReference type="SMART" id="SM00278"/>
    </source>
</evidence>
<keyword evidence="2" id="KW-0812">Transmembrane</keyword>
<gene>
    <name evidence="4" type="ORF">GCM10022242_33940</name>
</gene>
<keyword evidence="2" id="KW-1133">Transmembrane helix</keyword>
<dbReference type="Proteomes" id="UP001501821">
    <property type="component" value="Unassembled WGS sequence"/>
</dbReference>
<evidence type="ECO:0000256" key="2">
    <source>
        <dbReference type="SAM" id="Phobius"/>
    </source>
</evidence>
<feature type="domain" description="Helix-hairpin-helix DNA-binding motif class 1" evidence="3">
    <location>
        <begin position="292"/>
        <end position="311"/>
    </location>
</feature>
<dbReference type="PANTHER" id="PTHR21180:SF32">
    <property type="entry name" value="ENDONUCLEASE_EXONUCLEASE_PHOSPHATASE FAMILY DOMAIN-CONTAINING PROTEIN 1"/>
    <property type="match status" value="1"/>
</dbReference>
<dbReference type="InterPro" id="IPR051675">
    <property type="entry name" value="Endo/Exo/Phosphatase_dom_1"/>
</dbReference>
<dbReference type="SMART" id="SM00278">
    <property type="entry name" value="HhH1"/>
    <property type="match status" value="2"/>
</dbReference>
<reference evidence="5" key="1">
    <citation type="journal article" date="2019" name="Int. J. Syst. Evol. Microbiol.">
        <title>The Global Catalogue of Microorganisms (GCM) 10K type strain sequencing project: providing services to taxonomists for standard genome sequencing and annotation.</title>
        <authorList>
            <consortium name="The Broad Institute Genomics Platform"/>
            <consortium name="The Broad Institute Genome Sequencing Center for Infectious Disease"/>
            <person name="Wu L."/>
            <person name="Ma J."/>
        </authorList>
    </citation>
    <scope>NUCLEOTIDE SEQUENCE [LARGE SCALE GENOMIC DNA]</scope>
    <source>
        <strain evidence="5">JCM 16953</strain>
    </source>
</reference>
<evidence type="ECO:0000313" key="5">
    <source>
        <dbReference type="Proteomes" id="UP001501821"/>
    </source>
</evidence>
<keyword evidence="2" id="KW-0472">Membrane</keyword>
<dbReference type="Gene3D" id="1.10.150.320">
    <property type="entry name" value="Photosystem II 12 kDa extrinsic protein"/>
    <property type="match status" value="1"/>
</dbReference>
<proteinExistence type="predicted"/>
<feature type="compositionally biased region" description="Basic and acidic residues" evidence="1">
    <location>
        <begin position="34"/>
        <end position="50"/>
    </location>
</feature>
<dbReference type="Pfam" id="PF12836">
    <property type="entry name" value="HHH_3"/>
    <property type="match status" value="1"/>
</dbReference>
<feature type="transmembrane region" description="Helical" evidence="2">
    <location>
        <begin position="94"/>
        <end position="124"/>
    </location>
</feature>
<name>A0ABP7IYS9_9ACTN</name>
<accession>A0ABP7IYS9</accession>
<organism evidence="4 5">
    <name type="scientific">Nocardioides panacisoli</name>
    <dbReference type="NCBI Taxonomy" id="627624"/>
    <lineage>
        <taxon>Bacteria</taxon>
        <taxon>Bacillati</taxon>
        <taxon>Actinomycetota</taxon>
        <taxon>Actinomycetes</taxon>
        <taxon>Propionibacteriales</taxon>
        <taxon>Nocardioidaceae</taxon>
        <taxon>Nocardioides</taxon>
    </lineage>
</organism>
<dbReference type="InterPro" id="IPR019554">
    <property type="entry name" value="Soluble_ligand-bd"/>
</dbReference>
<dbReference type="InterPro" id="IPR010994">
    <property type="entry name" value="RuvA_2-like"/>
</dbReference>
<dbReference type="Gene3D" id="3.10.560.10">
    <property type="entry name" value="Outer membrane lipoprotein wza domain like"/>
    <property type="match status" value="1"/>
</dbReference>
<feature type="compositionally biased region" description="Pro residues" evidence="1">
    <location>
        <begin position="66"/>
        <end position="75"/>
    </location>
</feature>
<protein>
    <recommendedName>
        <fullName evidence="3">Helix-hairpin-helix DNA-binding motif class 1 domain-containing protein</fullName>
    </recommendedName>
</protein>
<evidence type="ECO:0000256" key="1">
    <source>
        <dbReference type="SAM" id="MobiDB-lite"/>
    </source>
</evidence>
<feature type="domain" description="Helix-hairpin-helix DNA-binding motif class 1" evidence="3">
    <location>
        <begin position="262"/>
        <end position="281"/>
    </location>
</feature>
<evidence type="ECO:0000313" key="4">
    <source>
        <dbReference type="EMBL" id="GAA3829705.1"/>
    </source>
</evidence>